<gene>
    <name evidence="1" type="ORF">CY34DRAFT_19460</name>
</gene>
<evidence type="ECO:0000313" key="2">
    <source>
        <dbReference type="Proteomes" id="UP000054485"/>
    </source>
</evidence>
<dbReference type="InterPro" id="IPR046670">
    <property type="entry name" value="DUF6540"/>
</dbReference>
<reference evidence="2" key="2">
    <citation type="submission" date="2015-01" db="EMBL/GenBank/DDBJ databases">
        <title>Evolutionary Origins and Diversification of the Mycorrhizal Mutualists.</title>
        <authorList>
            <consortium name="DOE Joint Genome Institute"/>
            <consortium name="Mycorrhizal Genomics Consortium"/>
            <person name="Kohler A."/>
            <person name="Kuo A."/>
            <person name="Nagy L.G."/>
            <person name="Floudas D."/>
            <person name="Copeland A."/>
            <person name="Barry K.W."/>
            <person name="Cichocki N."/>
            <person name="Veneault-Fourrey C."/>
            <person name="LaButti K."/>
            <person name="Lindquist E.A."/>
            <person name="Lipzen A."/>
            <person name="Lundell T."/>
            <person name="Morin E."/>
            <person name="Murat C."/>
            <person name="Riley R."/>
            <person name="Ohm R."/>
            <person name="Sun H."/>
            <person name="Tunlid A."/>
            <person name="Henrissat B."/>
            <person name="Grigoriev I.V."/>
            <person name="Hibbett D.S."/>
            <person name="Martin F."/>
        </authorList>
    </citation>
    <scope>NUCLEOTIDE SEQUENCE [LARGE SCALE GENOMIC DNA]</scope>
    <source>
        <strain evidence="2">UH-Slu-Lm8-n1</strain>
    </source>
</reference>
<dbReference type="Proteomes" id="UP000054485">
    <property type="component" value="Unassembled WGS sequence"/>
</dbReference>
<dbReference type="InParanoid" id="A0A0D0ACE1"/>
<name>A0A0D0ACE1_9AGAM</name>
<protein>
    <submittedName>
        <fullName evidence="1">Uncharacterized protein</fullName>
    </submittedName>
</protein>
<sequence length="162" mass="17283">MVINAVLFIVNQSFTEGSLYIAGFAQLGEPHAALLLSTDNITGHIVHIHAKSGTWAYQFRPQNLSGSLTLSTLLKIHDVSAGTITPEQLDAVASKVEVNSNAPVGECLKWVKGAVEALHSEGLVKLGSGDDLLEEFSTFAGGNRAYATSSRFPNVMESQHCT</sequence>
<keyword evidence="2" id="KW-1185">Reference proteome</keyword>
<dbReference type="EMBL" id="KN836548">
    <property type="protein sequence ID" value="KIK31902.1"/>
    <property type="molecule type" value="Genomic_DNA"/>
</dbReference>
<organism evidence="1 2">
    <name type="scientific">Suillus luteus UH-Slu-Lm8-n1</name>
    <dbReference type="NCBI Taxonomy" id="930992"/>
    <lineage>
        <taxon>Eukaryota</taxon>
        <taxon>Fungi</taxon>
        <taxon>Dikarya</taxon>
        <taxon>Basidiomycota</taxon>
        <taxon>Agaricomycotina</taxon>
        <taxon>Agaricomycetes</taxon>
        <taxon>Agaricomycetidae</taxon>
        <taxon>Boletales</taxon>
        <taxon>Suillineae</taxon>
        <taxon>Suillaceae</taxon>
        <taxon>Suillus</taxon>
    </lineage>
</organism>
<accession>A0A0D0ACE1</accession>
<dbReference type="OrthoDB" id="3002933at2759"/>
<proteinExistence type="predicted"/>
<dbReference type="HOGENOM" id="CLU_1661850_0_0_1"/>
<reference evidence="1 2" key="1">
    <citation type="submission" date="2014-04" db="EMBL/GenBank/DDBJ databases">
        <authorList>
            <consortium name="DOE Joint Genome Institute"/>
            <person name="Kuo A."/>
            <person name="Ruytinx J."/>
            <person name="Rineau F."/>
            <person name="Colpaert J."/>
            <person name="Kohler A."/>
            <person name="Nagy L.G."/>
            <person name="Floudas D."/>
            <person name="Copeland A."/>
            <person name="Barry K.W."/>
            <person name="Cichocki N."/>
            <person name="Veneault-Fourrey C."/>
            <person name="LaButti K."/>
            <person name="Lindquist E.A."/>
            <person name="Lipzen A."/>
            <person name="Lundell T."/>
            <person name="Morin E."/>
            <person name="Murat C."/>
            <person name="Sun H."/>
            <person name="Tunlid A."/>
            <person name="Henrissat B."/>
            <person name="Grigoriev I.V."/>
            <person name="Hibbett D.S."/>
            <person name="Martin F."/>
            <person name="Nordberg H.P."/>
            <person name="Cantor M.N."/>
            <person name="Hua S.X."/>
        </authorList>
    </citation>
    <scope>NUCLEOTIDE SEQUENCE [LARGE SCALE GENOMIC DNA]</scope>
    <source>
        <strain evidence="1 2">UH-Slu-Lm8-n1</strain>
    </source>
</reference>
<evidence type="ECO:0000313" key="1">
    <source>
        <dbReference type="EMBL" id="KIK31902.1"/>
    </source>
</evidence>
<dbReference type="AlphaFoldDB" id="A0A0D0ACE1"/>
<dbReference type="Pfam" id="PF20174">
    <property type="entry name" value="DUF6540"/>
    <property type="match status" value="1"/>
</dbReference>